<organism evidence="6">
    <name type="scientific">Schlesneria paludicola</name>
    <dbReference type="NCBI Taxonomy" id="360056"/>
    <lineage>
        <taxon>Bacteria</taxon>
        <taxon>Pseudomonadati</taxon>
        <taxon>Planctomycetota</taxon>
        <taxon>Planctomycetia</taxon>
        <taxon>Planctomycetales</taxon>
        <taxon>Planctomycetaceae</taxon>
        <taxon>Schlesneria</taxon>
    </lineage>
</organism>
<name>A0A7C4QP97_9PLAN</name>
<evidence type="ECO:0000256" key="5">
    <source>
        <dbReference type="SAM" id="MobiDB-lite"/>
    </source>
</evidence>
<dbReference type="EMBL" id="DSVQ01000016">
    <property type="protein sequence ID" value="HGT40107.1"/>
    <property type="molecule type" value="Genomic_DNA"/>
</dbReference>
<dbReference type="InterPro" id="IPR005822">
    <property type="entry name" value="Ribosomal_uL13"/>
</dbReference>
<dbReference type="HAMAP" id="MF_01366">
    <property type="entry name" value="Ribosomal_uL13"/>
    <property type="match status" value="1"/>
</dbReference>
<dbReference type="NCBIfam" id="TIGR01066">
    <property type="entry name" value="rplM_bact"/>
    <property type="match status" value="1"/>
</dbReference>
<dbReference type="GO" id="GO:0017148">
    <property type="term" value="P:negative regulation of translation"/>
    <property type="evidence" value="ECO:0007669"/>
    <property type="project" value="TreeGrafter"/>
</dbReference>
<comment type="function">
    <text evidence="4">This protein is one of the early assembly proteins of the 50S ribosomal subunit, although it is not seen to bind rRNA by itself. It is important during the early stages of 50S assembly.</text>
</comment>
<evidence type="ECO:0000256" key="2">
    <source>
        <dbReference type="ARBA" id="ARBA00022980"/>
    </source>
</evidence>
<proteinExistence type="inferred from homology"/>
<evidence type="ECO:0000256" key="4">
    <source>
        <dbReference type="HAMAP-Rule" id="MF_01366"/>
    </source>
</evidence>
<evidence type="ECO:0000256" key="3">
    <source>
        <dbReference type="ARBA" id="ARBA00023274"/>
    </source>
</evidence>
<sequence>MRCAGNRFDDGWWVGCIRGRLLAKELRGISVTVAQRTTVLKTADLSRAHAPRWYVIDAEGMVVGRLATQIATVLMGKHKPEYTPHLICGDYVVVVNADKVKFVGGEMVHPRHKYFTTKMQKKSYFRHSTYPGGLKEISAIALWEKDPTEVLRLAVRRMLPKNAMARYRLDMLKLYAGPNHPHQAQQPQPWPAHLLPR</sequence>
<dbReference type="Gene3D" id="3.90.1180.10">
    <property type="entry name" value="Ribosomal protein L13"/>
    <property type="match status" value="1"/>
</dbReference>
<dbReference type="GO" id="GO:0003729">
    <property type="term" value="F:mRNA binding"/>
    <property type="evidence" value="ECO:0007669"/>
    <property type="project" value="TreeGrafter"/>
</dbReference>
<reference evidence="6" key="1">
    <citation type="journal article" date="2020" name="mSystems">
        <title>Genome- and Community-Level Interaction Insights into Carbon Utilization and Element Cycling Functions of Hydrothermarchaeota in Hydrothermal Sediment.</title>
        <authorList>
            <person name="Zhou Z."/>
            <person name="Liu Y."/>
            <person name="Xu W."/>
            <person name="Pan J."/>
            <person name="Luo Z.H."/>
            <person name="Li M."/>
        </authorList>
    </citation>
    <scope>NUCLEOTIDE SEQUENCE [LARGE SCALE GENOMIC DNA]</scope>
    <source>
        <strain evidence="6">SpSt-508</strain>
    </source>
</reference>
<dbReference type="InterPro" id="IPR005823">
    <property type="entry name" value="Ribosomal_uL13_bac-type"/>
</dbReference>
<evidence type="ECO:0000256" key="1">
    <source>
        <dbReference type="ARBA" id="ARBA00006227"/>
    </source>
</evidence>
<keyword evidence="3 4" id="KW-0687">Ribonucleoprotein</keyword>
<dbReference type="GO" id="GO:0003735">
    <property type="term" value="F:structural constituent of ribosome"/>
    <property type="evidence" value="ECO:0007669"/>
    <property type="project" value="InterPro"/>
</dbReference>
<gene>
    <name evidence="4" type="primary">rplM</name>
    <name evidence="6" type="ORF">ENS64_12725</name>
</gene>
<dbReference type="GO" id="GO:0005840">
    <property type="term" value="C:ribosome"/>
    <property type="evidence" value="ECO:0007669"/>
    <property type="project" value="UniProtKB-KW"/>
</dbReference>
<comment type="caution">
    <text evidence="6">The sequence shown here is derived from an EMBL/GenBank/DDBJ whole genome shotgun (WGS) entry which is preliminary data.</text>
</comment>
<dbReference type="GO" id="GO:1990904">
    <property type="term" value="C:ribonucleoprotein complex"/>
    <property type="evidence" value="ECO:0007669"/>
    <property type="project" value="UniProtKB-KW"/>
</dbReference>
<keyword evidence="2 4" id="KW-0689">Ribosomal protein</keyword>
<dbReference type="GO" id="GO:0006412">
    <property type="term" value="P:translation"/>
    <property type="evidence" value="ECO:0007669"/>
    <property type="project" value="UniProtKB-UniRule"/>
</dbReference>
<dbReference type="AlphaFoldDB" id="A0A7C4QP97"/>
<accession>A0A7C4QP97</accession>
<dbReference type="SUPFAM" id="SSF52161">
    <property type="entry name" value="Ribosomal protein L13"/>
    <property type="match status" value="1"/>
</dbReference>
<dbReference type="PANTHER" id="PTHR11545:SF2">
    <property type="entry name" value="LARGE RIBOSOMAL SUBUNIT PROTEIN UL13M"/>
    <property type="match status" value="1"/>
</dbReference>
<dbReference type="Pfam" id="PF00572">
    <property type="entry name" value="Ribosomal_L13"/>
    <property type="match status" value="1"/>
</dbReference>
<feature type="region of interest" description="Disordered" evidence="5">
    <location>
        <begin position="178"/>
        <end position="197"/>
    </location>
</feature>
<dbReference type="PANTHER" id="PTHR11545">
    <property type="entry name" value="RIBOSOMAL PROTEIN L13"/>
    <property type="match status" value="1"/>
</dbReference>
<comment type="subunit">
    <text evidence="4">Part of the 50S ribosomal subunit.</text>
</comment>
<evidence type="ECO:0000313" key="6">
    <source>
        <dbReference type="EMBL" id="HGT40107.1"/>
    </source>
</evidence>
<comment type="similarity">
    <text evidence="1 4">Belongs to the universal ribosomal protein uL13 family.</text>
</comment>
<dbReference type="CDD" id="cd00392">
    <property type="entry name" value="Ribosomal_L13"/>
    <property type="match status" value="1"/>
</dbReference>
<dbReference type="InterPro" id="IPR036899">
    <property type="entry name" value="Ribosomal_uL13_sf"/>
</dbReference>
<protein>
    <recommendedName>
        <fullName evidence="4">Large ribosomal subunit protein uL13</fullName>
    </recommendedName>
</protein>